<gene>
    <name evidence="1" type="ORF">HMPREF9733_02604</name>
</gene>
<evidence type="ECO:0000313" key="2">
    <source>
        <dbReference type="Proteomes" id="UP000016183"/>
    </source>
</evidence>
<dbReference type="Proteomes" id="UP000016183">
    <property type="component" value="Unassembled WGS sequence"/>
</dbReference>
<sequence length="150" mass="16798">MKFDKSRVYTAVNADELPIGSKCIFADTVKGLRRKVEEDTYCVETFYRLHNNGGDDLFVGNDCAYCYAYLIEPPAEPKYKPFSNIDKAMEAIKKHGGWLKRKAGQTTMLVVGFDCDGCLLGNANYYSIRALFSDFVFADDGSPCGELVEE</sequence>
<accession>M2AS77</accession>
<reference evidence="1 2" key="1">
    <citation type="submission" date="2012-01" db="EMBL/GenBank/DDBJ databases">
        <title>The Genome Sequence of Treponema denticola SP33.</title>
        <authorList>
            <consortium name="The Broad Institute Genome Sequencing Platform"/>
            <person name="Earl A."/>
            <person name="Ward D."/>
            <person name="Feldgarden M."/>
            <person name="Gevers D."/>
            <person name="Blanton J.M."/>
            <person name="Fenno C.J."/>
            <person name="Baranova O.V."/>
            <person name="Mathney J."/>
            <person name="Dewhirst F.E."/>
            <person name="Izard J."/>
            <person name="Young S.K."/>
            <person name="Zeng Q."/>
            <person name="Gargeya S."/>
            <person name="Fitzgerald M."/>
            <person name="Haas B."/>
            <person name="Abouelleil A."/>
            <person name="Alvarado L."/>
            <person name="Arachchi H.M."/>
            <person name="Berlin A."/>
            <person name="Chapman S.B."/>
            <person name="Gearin G."/>
            <person name="Goldberg J."/>
            <person name="Griggs A."/>
            <person name="Gujja S."/>
            <person name="Hansen M."/>
            <person name="Heiman D."/>
            <person name="Howarth C."/>
            <person name="Larimer J."/>
            <person name="Lui A."/>
            <person name="MacDonald P.J.P."/>
            <person name="McCowen C."/>
            <person name="Montmayeur A."/>
            <person name="Murphy C."/>
            <person name="Neiman D."/>
            <person name="Pearson M."/>
            <person name="Priest M."/>
            <person name="Roberts A."/>
            <person name="Saif S."/>
            <person name="Shea T."/>
            <person name="Sisk P."/>
            <person name="Stolte C."/>
            <person name="Sykes S."/>
            <person name="Wortman J."/>
            <person name="Nusbaum C."/>
            <person name="Birren B."/>
        </authorList>
    </citation>
    <scope>NUCLEOTIDE SEQUENCE [LARGE SCALE GENOMIC DNA]</scope>
    <source>
        <strain evidence="1 2">SP33</strain>
    </source>
</reference>
<organism evidence="1 2">
    <name type="scientific">Treponema denticola SP33</name>
    <dbReference type="NCBI Taxonomy" id="999437"/>
    <lineage>
        <taxon>Bacteria</taxon>
        <taxon>Pseudomonadati</taxon>
        <taxon>Spirochaetota</taxon>
        <taxon>Spirochaetia</taxon>
        <taxon>Spirochaetales</taxon>
        <taxon>Treponemataceae</taxon>
        <taxon>Treponema</taxon>
    </lineage>
</organism>
<proteinExistence type="predicted"/>
<dbReference type="EMBL" id="AGDZ01000038">
    <property type="protein sequence ID" value="EMB19925.1"/>
    <property type="molecule type" value="Genomic_DNA"/>
</dbReference>
<comment type="caution">
    <text evidence="1">The sequence shown here is derived from an EMBL/GenBank/DDBJ whole genome shotgun (WGS) entry which is preliminary data.</text>
</comment>
<dbReference type="PATRIC" id="fig|999437.3.peg.2682"/>
<protein>
    <submittedName>
        <fullName evidence="1">Uncharacterized protein</fullName>
    </submittedName>
</protein>
<evidence type="ECO:0000313" key="1">
    <source>
        <dbReference type="EMBL" id="EMB19925.1"/>
    </source>
</evidence>
<dbReference type="OrthoDB" id="365459at2"/>
<name>M2AS77_TREDN</name>
<dbReference type="HOGENOM" id="CLU_133860_0_0_12"/>
<dbReference type="AlphaFoldDB" id="M2AS77"/>
<dbReference type="RefSeq" id="WP_010697603.1">
    <property type="nucleotide sequence ID" value="NZ_KB442455.1"/>
</dbReference>